<dbReference type="AlphaFoldDB" id="A0A916TT38"/>
<comment type="similarity">
    <text evidence="1 2">Belongs to the small heat shock protein (HSP20) family.</text>
</comment>
<dbReference type="Gene3D" id="2.60.40.790">
    <property type="match status" value="1"/>
</dbReference>
<dbReference type="SUPFAM" id="SSF49764">
    <property type="entry name" value="HSP20-like chaperones"/>
    <property type="match status" value="1"/>
</dbReference>
<dbReference type="PROSITE" id="PS01031">
    <property type="entry name" value="SHSP"/>
    <property type="match status" value="1"/>
</dbReference>
<reference evidence="4" key="2">
    <citation type="submission" date="2020-09" db="EMBL/GenBank/DDBJ databases">
        <authorList>
            <person name="Sun Q."/>
            <person name="Zhou Y."/>
        </authorList>
    </citation>
    <scope>NUCLEOTIDE SEQUENCE</scope>
    <source>
        <strain evidence="4">CGMCC 1.15095</strain>
    </source>
</reference>
<dbReference type="Proteomes" id="UP000608154">
    <property type="component" value="Unassembled WGS sequence"/>
</dbReference>
<dbReference type="Pfam" id="PF00011">
    <property type="entry name" value="HSP20"/>
    <property type="match status" value="1"/>
</dbReference>
<evidence type="ECO:0000313" key="4">
    <source>
        <dbReference type="EMBL" id="GGB93676.1"/>
    </source>
</evidence>
<keyword evidence="5" id="KW-1185">Reference proteome</keyword>
<comment type="caution">
    <text evidence="4">The sequence shown here is derived from an EMBL/GenBank/DDBJ whole genome shotgun (WGS) entry which is preliminary data.</text>
</comment>
<organism evidence="4 5">
    <name type="scientific">Novosphingobium endophyticum</name>
    <dbReference type="NCBI Taxonomy" id="1955250"/>
    <lineage>
        <taxon>Bacteria</taxon>
        <taxon>Pseudomonadati</taxon>
        <taxon>Pseudomonadota</taxon>
        <taxon>Alphaproteobacteria</taxon>
        <taxon>Sphingomonadales</taxon>
        <taxon>Sphingomonadaceae</taxon>
        <taxon>Novosphingobium</taxon>
    </lineage>
</organism>
<evidence type="ECO:0000259" key="3">
    <source>
        <dbReference type="PROSITE" id="PS01031"/>
    </source>
</evidence>
<dbReference type="EMBL" id="BMHK01000005">
    <property type="protein sequence ID" value="GGB93676.1"/>
    <property type="molecule type" value="Genomic_DNA"/>
</dbReference>
<proteinExistence type="inferred from homology"/>
<feature type="domain" description="SHSP" evidence="3">
    <location>
        <begin position="48"/>
        <end position="164"/>
    </location>
</feature>
<sequence length="165" mass="18045">MAEFRSLIPFGFGSLSRGGQDPFSGFRQEMDRLLEDFGRGLPAAISGDKAGFMIPKVDVAETEAGLELTAELPGFDEKDVSLDIQDDVLTIKAEHKTEREEKDDKKRYHLVECSRGTFLRRLALPFAADADKASAHLDKGLLKVTVPRLAPAEKKTKSIPVGGGK</sequence>
<accession>A0A916TT38</accession>
<dbReference type="CDD" id="cd06464">
    <property type="entry name" value="ACD_sHsps-like"/>
    <property type="match status" value="1"/>
</dbReference>
<evidence type="ECO:0000256" key="1">
    <source>
        <dbReference type="PROSITE-ProRule" id="PRU00285"/>
    </source>
</evidence>
<gene>
    <name evidence="4" type="ORF">GCM10011494_10130</name>
</gene>
<dbReference type="PANTHER" id="PTHR11527">
    <property type="entry name" value="HEAT-SHOCK PROTEIN 20 FAMILY MEMBER"/>
    <property type="match status" value="1"/>
</dbReference>
<reference evidence="4" key="1">
    <citation type="journal article" date="2014" name="Int. J. Syst. Evol. Microbiol.">
        <title>Complete genome sequence of Corynebacterium casei LMG S-19264T (=DSM 44701T), isolated from a smear-ripened cheese.</title>
        <authorList>
            <consortium name="US DOE Joint Genome Institute (JGI-PGF)"/>
            <person name="Walter F."/>
            <person name="Albersmeier A."/>
            <person name="Kalinowski J."/>
            <person name="Ruckert C."/>
        </authorList>
    </citation>
    <scope>NUCLEOTIDE SEQUENCE</scope>
    <source>
        <strain evidence="4">CGMCC 1.15095</strain>
    </source>
</reference>
<dbReference type="InterPro" id="IPR002068">
    <property type="entry name" value="A-crystallin/Hsp20_dom"/>
</dbReference>
<dbReference type="InterPro" id="IPR031107">
    <property type="entry name" value="Small_HSP"/>
</dbReference>
<evidence type="ECO:0000313" key="5">
    <source>
        <dbReference type="Proteomes" id="UP000608154"/>
    </source>
</evidence>
<evidence type="ECO:0000256" key="2">
    <source>
        <dbReference type="RuleBase" id="RU003616"/>
    </source>
</evidence>
<dbReference type="InterPro" id="IPR008978">
    <property type="entry name" value="HSP20-like_chaperone"/>
</dbReference>
<name>A0A916TT38_9SPHN</name>
<dbReference type="RefSeq" id="WP_188769121.1">
    <property type="nucleotide sequence ID" value="NZ_BMHK01000005.1"/>
</dbReference>
<protein>
    <submittedName>
        <fullName evidence="4">Molecular chaperone Hsp20</fullName>
    </submittedName>
</protein>